<name>A0A2R6WF35_MARPO</name>
<dbReference type="Proteomes" id="UP000244005">
    <property type="component" value="Unassembled WGS sequence"/>
</dbReference>
<sequence>MPTPNCAKIPSRVRRIGIGELLLDCSHKITPPKKKRNRKPRPLNPDSELTSDLGGEWFRSGIKRERERERERKRKRSRDESSRMIPGENGWR</sequence>
<reference evidence="3" key="1">
    <citation type="journal article" date="2017" name="Cell">
        <title>Insights into land plant evolution garnered from the Marchantia polymorpha genome.</title>
        <authorList>
            <person name="Bowman J.L."/>
            <person name="Kohchi T."/>
            <person name="Yamato K.T."/>
            <person name="Jenkins J."/>
            <person name="Shu S."/>
            <person name="Ishizaki K."/>
            <person name="Yamaoka S."/>
            <person name="Nishihama R."/>
            <person name="Nakamura Y."/>
            <person name="Berger F."/>
            <person name="Adam C."/>
            <person name="Aki S.S."/>
            <person name="Althoff F."/>
            <person name="Araki T."/>
            <person name="Arteaga-Vazquez M.A."/>
            <person name="Balasubrmanian S."/>
            <person name="Barry K."/>
            <person name="Bauer D."/>
            <person name="Boehm C.R."/>
            <person name="Briginshaw L."/>
            <person name="Caballero-Perez J."/>
            <person name="Catarino B."/>
            <person name="Chen F."/>
            <person name="Chiyoda S."/>
            <person name="Chovatia M."/>
            <person name="Davies K.M."/>
            <person name="Delmans M."/>
            <person name="Demura T."/>
            <person name="Dierschke T."/>
            <person name="Dolan L."/>
            <person name="Dorantes-Acosta A.E."/>
            <person name="Eklund D.M."/>
            <person name="Florent S.N."/>
            <person name="Flores-Sandoval E."/>
            <person name="Fujiyama A."/>
            <person name="Fukuzawa H."/>
            <person name="Galik B."/>
            <person name="Grimanelli D."/>
            <person name="Grimwood J."/>
            <person name="Grossniklaus U."/>
            <person name="Hamada T."/>
            <person name="Haseloff J."/>
            <person name="Hetherington A.J."/>
            <person name="Higo A."/>
            <person name="Hirakawa Y."/>
            <person name="Hundley H.N."/>
            <person name="Ikeda Y."/>
            <person name="Inoue K."/>
            <person name="Inoue S.I."/>
            <person name="Ishida S."/>
            <person name="Jia Q."/>
            <person name="Kakita M."/>
            <person name="Kanazawa T."/>
            <person name="Kawai Y."/>
            <person name="Kawashima T."/>
            <person name="Kennedy M."/>
            <person name="Kinose K."/>
            <person name="Kinoshita T."/>
            <person name="Kohara Y."/>
            <person name="Koide E."/>
            <person name="Komatsu K."/>
            <person name="Kopischke S."/>
            <person name="Kubo M."/>
            <person name="Kyozuka J."/>
            <person name="Lagercrantz U."/>
            <person name="Lin S.S."/>
            <person name="Lindquist E."/>
            <person name="Lipzen A.M."/>
            <person name="Lu C.W."/>
            <person name="De Luna E."/>
            <person name="Martienssen R.A."/>
            <person name="Minamino N."/>
            <person name="Mizutani M."/>
            <person name="Mizutani M."/>
            <person name="Mochizuki N."/>
            <person name="Monte I."/>
            <person name="Mosher R."/>
            <person name="Nagasaki H."/>
            <person name="Nakagami H."/>
            <person name="Naramoto S."/>
            <person name="Nishitani K."/>
            <person name="Ohtani M."/>
            <person name="Okamoto T."/>
            <person name="Okumura M."/>
            <person name="Phillips J."/>
            <person name="Pollak B."/>
            <person name="Reinders A."/>
            <person name="Rovekamp M."/>
            <person name="Sano R."/>
            <person name="Sawa S."/>
            <person name="Schmid M.W."/>
            <person name="Shirakawa M."/>
            <person name="Solano R."/>
            <person name="Spunde A."/>
            <person name="Suetsugu N."/>
            <person name="Sugano S."/>
            <person name="Sugiyama A."/>
            <person name="Sun R."/>
            <person name="Suzuki Y."/>
            <person name="Takenaka M."/>
            <person name="Takezawa D."/>
            <person name="Tomogane H."/>
            <person name="Tsuzuki M."/>
            <person name="Ueda T."/>
            <person name="Umeda M."/>
            <person name="Ward J.M."/>
            <person name="Watanabe Y."/>
            <person name="Yazaki K."/>
            <person name="Yokoyama R."/>
            <person name="Yoshitake Y."/>
            <person name="Yotsui I."/>
            <person name="Zachgo S."/>
            <person name="Schmutz J."/>
        </authorList>
    </citation>
    <scope>NUCLEOTIDE SEQUENCE [LARGE SCALE GENOMIC DNA]</scope>
    <source>
        <strain evidence="3">Tak-1</strain>
    </source>
</reference>
<evidence type="ECO:0000313" key="3">
    <source>
        <dbReference type="Proteomes" id="UP000244005"/>
    </source>
</evidence>
<dbReference type="EMBL" id="KZ772770">
    <property type="protein sequence ID" value="PTQ32462.1"/>
    <property type="molecule type" value="Genomic_DNA"/>
</dbReference>
<protein>
    <submittedName>
        <fullName evidence="2">Uncharacterized protein</fullName>
    </submittedName>
</protein>
<feature type="compositionally biased region" description="Basic residues" evidence="1">
    <location>
        <begin position="30"/>
        <end position="41"/>
    </location>
</feature>
<dbReference type="AlphaFoldDB" id="A0A2R6WF35"/>
<feature type="region of interest" description="Disordered" evidence="1">
    <location>
        <begin position="27"/>
        <end position="92"/>
    </location>
</feature>
<evidence type="ECO:0000313" key="2">
    <source>
        <dbReference type="EMBL" id="PTQ32462.1"/>
    </source>
</evidence>
<gene>
    <name evidence="2" type="ORF">MARPO_0098s0017</name>
</gene>
<organism evidence="2 3">
    <name type="scientific">Marchantia polymorpha</name>
    <name type="common">Common liverwort</name>
    <name type="synonym">Marchantia aquatica</name>
    <dbReference type="NCBI Taxonomy" id="3197"/>
    <lineage>
        <taxon>Eukaryota</taxon>
        <taxon>Viridiplantae</taxon>
        <taxon>Streptophyta</taxon>
        <taxon>Embryophyta</taxon>
        <taxon>Marchantiophyta</taxon>
        <taxon>Marchantiopsida</taxon>
        <taxon>Marchantiidae</taxon>
        <taxon>Marchantiales</taxon>
        <taxon>Marchantiaceae</taxon>
        <taxon>Marchantia</taxon>
    </lineage>
</organism>
<accession>A0A2R6WF35</accession>
<proteinExistence type="predicted"/>
<keyword evidence="3" id="KW-1185">Reference proteome</keyword>
<evidence type="ECO:0000256" key="1">
    <source>
        <dbReference type="SAM" id="MobiDB-lite"/>
    </source>
</evidence>